<reference evidence="3" key="1">
    <citation type="submission" date="2017-02" db="EMBL/GenBank/DDBJ databases">
        <authorList>
            <person name="Varghese N."/>
            <person name="Submissions S."/>
        </authorList>
    </citation>
    <scope>NUCLEOTIDE SEQUENCE [LARGE SCALE GENOMIC DNA]</scope>
    <source>
        <strain evidence="3">ATCC 27094</strain>
    </source>
</reference>
<evidence type="ECO:0000313" key="2">
    <source>
        <dbReference type="EMBL" id="SJZ55612.1"/>
    </source>
</evidence>
<name>A0A1T4LLK2_9HYPH</name>
<sequence length="82" mass="8908">MQPQPSDVLIQLVPLMLIQLVLLFAVVPLALKASRRAWAWIVFAVIPIFGLLAIPILVARALAGLIGRVDALSSQLDLKRNA</sequence>
<keyword evidence="1" id="KW-0812">Transmembrane</keyword>
<keyword evidence="3" id="KW-1185">Reference proteome</keyword>
<gene>
    <name evidence="2" type="ORF">SAMN02745126_01607</name>
</gene>
<protein>
    <submittedName>
        <fullName evidence="2">Uncharacterized protein</fullName>
    </submittedName>
</protein>
<dbReference type="EMBL" id="FUWJ01000001">
    <property type="protein sequence ID" value="SJZ55612.1"/>
    <property type="molecule type" value="Genomic_DNA"/>
</dbReference>
<dbReference type="Proteomes" id="UP000190092">
    <property type="component" value="Unassembled WGS sequence"/>
</dbReference>
<organism evidence="2 3">
    <name type="scientific">Enhydrobacter aerosaccus</name>
    <dbReference type="NCBI Taxonomy" id="225324"/>
    <lineage>
        <taxon>Bacteria</taxon>
        <taxon>Pseudomonadati</taxon>
        <taxon>Pseudomonadota</taxon>
        <taxon>Alphaproteobacteria</taxon>
        <taxon>Hyphomicrobiales</taxon>
        <taxon>Enhydrobacter</taxon>
    </lineage>
</organism>
<dbReference type="AlphaFoldDB" id="A0A1T4LLK2"/>
<dbReference type="RefSeq" id="WP_085933219.1">
    <property type="nucleotide sequence ID" value="NZ_FUWJ01000001.1"/>
</dbReference>
<keyword evidence="1" id="KW-0472">Membrane</keyword>
<evidence type="ECO:0000256" key="1">
    <source>
        <dbReference type="SAM" id="Phobius"/>
    </source>
</evidence>
<proteinExistence type="predicted"/>
<keyword evidence="1" id="KW-1133">Transmembrane helix</keyword>
<feature type="transmembrane region" description="Helical" evidence="1">
    <location>
        <begin position="12"/>
        <end position="31"/>
    </location>
</feature>
<accession>A0A1T4LLK2</accession>
<evidence type="ECO:0000313" key="3">
    <source>
        <dbReference type="Proteomes" id="UP000190092"/>
    </source>
</evidence>
<feature type="transmembrane region" description="Helical" evidence="1">
    <location>
        <begin position="37"/>
        <end position="58"/>
    </location>
</feature>